<dbReference type="GO" id="GO:0005829">
    <property type="term" value="C:cytosol"/>
    <property type="evidence" value="ECO:0007669"/>
    <property type="project" value="TreeGrafter"/>
</dbReference>
<dbReference type="PROSITE" id="PS50110">
    <property type="entry name" value="RESPONSE_REGULATORY"/>
    <property type="match status" value="1"/>
</dbReference>
<organism evidence="12 13">
    <name type="scientific">Yeguia hominis</name>
    <dbReference type="NCBI Taxonomy" id="2763662"/>
    <lineage>
        <taxon>Bacteria</taxon>
        <taxon>Bacillati</taxon>
        <taxon>Bacillota</taxon>
        <taxon>Clostridia</taxon>
        <taxon>Eubacteriales</taxon>
        <taxon>Yeguiaceae</taxon>
        <taxon>Yeguia</taxon>
    </lineage>
</organism>
<dbReference type="PANTHER" id="PTHR48111">
    <property type="entry name" value="REGULATOR OF RPOS"/>
    <property type="match status" value="1"/>
</dbReference>
<evidence type="ECO:0000256" key="4">
    <source>
        <dbReference type="ARBA" id="ARBA00023015"/>
    </source>
</evidence>
<dbReference type="GO" id="GO:0032993">
    <property type="term" value="C:protein-DNA complex"/>
    <property type="evidence" value="ECO:0007669"/>
    <property type="project" value="TreeGrafter"/>
</dbReference>
<evidence type="ECO:0000313" key="13">
    <source>
        <dbReference type="Proteomes" id="UP000651482"/>
    </source>
</evidence>
<gene>
    <name evidence="12" type="ORF">IAG03_06480</name>
</gene>
<dbReference type="GO" id="GO:0006355">
    <property type="term" value="P:regulation of DNA-templated transcription"/>
    <property type="evidence" value="ECO:0007669"/>
    <property type="project" value="InterPro"/>
</dbReference>
<dbReference type="EMBL" id="JACRSN010000008">
    <property type="protein sequence ID" value="MBC8533655.1"/>
    <property type="molecule type" value="Genomic_DNA"/>
</dbReference>
<evidence type="ECO:0000256" key="2">
    <source>
        <dbReference type="ARBA" id="ARBA00022553"/>
    </source>
</evidence>
<sequence>MANILIVEDDPNIAKMIEATLSIGGYTCEVCDDGKEAVERVRDRNYDLILLDVMLPGMDGFKVIQHIRNREIPVIFLTALQDVADKVKGLRLGAEDYIVKPFEAVELLARIEVVLRRSNRGRSVLTYNDITVNIDQHTVRKGNQEISLTPKEFDVLVFFMQNVDIALTRERLLASVWGYEFEGESRTVDIHVQQVRRKMGLQNKLITIPKLGYRLESV</sequence>
<feature type="DNA-binding region" description="OmpR/PhoB-type" evidence="9">
    <location>
        <begin position="122"/>
        <end position="217"/>
    </location>
</feature>
<evidence type="ECO:0000313" key="12">
    <source>
        <dbReference type="EMBL" id="MBC8533655.1"/>
    </source>
</evidence>
<keyword evidence="6" id="KW-0804">Transcription</keyword>
<dbReference type="Pfam" id="PF00072">
    <property type="entry name" value="Response_reg"/>
    <property type="match status" value="1"/>
</dbReference>
<dbReference type="InterPro" id="IPR039420">
    <property type="entry name" value="WalR-like"/>
</dbReference>
<dbReference type="InterPro" id="IPR036388">
    <property type="entry name" value="WH-like_DNA-bd_sf"/>
</dbReference>
<dbReference type="InterPro" id="IPR001789">
    <property type="entry name" value="Sig_transdc_resp-reg_receiver"/>
</dbReference>
<evidence type="ECO:0000256" key="5">
    <source>
        <dbReference type="ARBA" id="ARBA00023125"/>
    </source>
</evidence>
<evidence type="ECO:0000256" key="6">
    <source>
        <dbReference type="ARBA" id="ARBA00023163"/>
    </source>
</evidence>
<reference evidence="12" key="1">
    <citation type="submission" date="2020-08" db="EMBL/GenBank/DDBJ databases">
        <title>Genome public.</title>
        <authorList>
            <person name="Liu C."/>
            <person name="Sun Q."/>
        </authorList>
    </citation>
    <scope>NUCLEOTIDE SEQUENCE</scope>
    <source>
        <strain evidence="12">NSJ-40</strain>
    </source>
</reference>
<dbReference type="Proteomes" id="UP000651482">
    <property type="component" value="Unassembled WGS sequence"/>
</dbReference>
<evidence type="ECO:0000259" key="10">
    <source>
        <dbReference type="PROSITE" id="PS50110"/>
    </source>
</evidence>
<dbReference type="CDD" id="cd00383">
    <property type="entry name" value="trans_reg_C"/>
    <property type="match status" value="1"/>
</dbReference>
<evidence type="ECO:0000259" key="11">
    <source>
        <dbReference type="PROSITE" id="PS51755"/>
    </source>
</evidence>
<keyword evidence="4" id="KW-0805">Transcription regulation</keyword>
<dbReference type="SMART" id="SM00448">
    <property type="entry name" value="REC"/>
    <property type="match status" value="1"/>
</dbReference>
<dbReference type="InterPro" id="IPR011006">
    <property type="entry name" value="CheY-like_superfamily"/>
</dbReference>
<proteinExistence type="predicted"/>
<evidence type="ECO:0000256" key="8">
    <source>
        <dbReference type="PROSITE-ProRule" id="PRU00169"/>
    </source>
</evidence>
<evidence type="ECO:0000256" key="1">
    <source>
        <dbReference type="ARBA" id="ARBA00018672"/>
    </source>
</evidence>
<dbReference type="Gene3D" id="3.40.50.2300">
    <property type="match status" value="1"/>
</dbReference>
<feature type="domain" description="Response regulatory" evidence="10">
    <location>
        <begin position="3"/>
        <end position="115"/>
    </location>
</feature>
<comment type="caution">
    <text evidence="12">The sequence shown here is derived from an EMBL/GenBank/DDBJ whole genome shotgun (WGS) entry which is preliminary data.</text>
</comment>
<keyword evidence="2 8" id="KW-0597">Phosphoprotein</keyword>
<dbReference type="AlphaFoldDB" id="A0A926DB04"/>
<dbReference type="GO" id="GO:0000976">
    <property type="term" value="F:transcription cis-regulatory region binding"/>
    <property type="evidence" value="ECO:0007669"/>
    <property type="project" value="TreeGrafter"/>
</dbReference>
<evidence type="ECO:0000256" key="9">
    <source>
        <dbReference type="PROSITE-ProRule" id="PRU01091"/>
    </source>
</evidence>
<dbReference type="GO" id="GO:0000156">
    <property type="term" value="F:phosphorelay response regulator activity"/>
    <property type="evidence" value="ECO:0007669"/>
    <property type="project" value="TreeGrafter"/>
</dbReference>
<comment type="function">
    <text evidence="7">May play the central regulatory role in sporulation. It may be an element of the effector pathway responsible for the activation of sporulation genes in response to nutritional stress. Spo0A may act in concert with spo0H (a sigma factor) to control the expression of some genes that are critical to the sporulation process.</text>
</comment>
<dbReference type="SUPFAM" id="SSF52172">
    <property type="entry name" value="CheY-like"/>
    <property type="match status" value="1"/>
</dbReference>
<dbReference type="SMART" id="SM00862">
    <property type="entry name" value="Trans_reg_C"/>
    <property type="match status" value="1"/>
</dbReference>
<dbReference type="FunFam" id="3.40.50.2300:FF:000001">
    <property type="entry name" value="DNA-binding response regulator PhoB"/>
    <property type="match status" value="1"/>
</dbReference>
<keyword evidence="5 9" id="KW-0238">DNA-binding</keyword>
<keyword evidence="13" id="KW-1185">Reference proteome</keyword>
<evidence type="ECO:0000256" key="7">
    <source>
        <dbReference type="ARBA" id="ARBA00024867"/>
    </source>
</evidence>
<dbReference type="PANTHER" id="PTHR48111:SF1">
    <property type="entry name" value="TWO-COMPONENT RESPONSE REGULATOR ORR33"/>
    <property type="match status" value="1"/>
</dbReference>
<keyword evidence="3" id="KW-0902">Two-component regulatory system</keyword>
<dbReference type="Gene3D" id="6.10.250.690">
    <property type="match status" value="1"/>
</dbReference>
<name>A0A926DB04_9FIRM</name>
<evidence type="ECO:0000256" key="3">
    <source>
        <dbReference type="ARBA" id="ARBA00023012"/>
    </source>
</evidence>
<accession>A0A926DB04</accession>
<feature type="domain" description="OmpR/PhoB-type" evidence="11">
    <location>
        <begin position="122"/>
        <end position="217"/>
    </location>
</feature>
<dbReference type="CDD" id="cd17574">
    <property type="entry name" value="REC_OmpR"/>
    <property type="match status" value="1"/>
</dbReference>
<dbReference type="InterPro" id="IPR001867">
    <property type="entry name" value="OmpR/PhoB-type_DNA-bd"/>
</dbReference>
<dbReference type="PROSITE" id="PS51755">
    <property type="entry name" value="OMPR_PHOB"/>
    <property type="match status" value="1"/>
</dbReference>
<feature type="modified residue" description="4-aspartylphosphate" evidence="8">
    <location>
        <position position="52"/>
    </location>
</feature>
<protein>
    <recommendedName>
        <fullName evidence="1">Stage 0 sporulation protein A homolog</fullName>
    </recommendedName>
</protein>
<dbReference type="Pfam" id="PF00486">
    <property type="entry name" value="Trans_reg_C"/>
    <property type="match status" value="1"/>
</dbReference>
<dbReference type="Gene3D" id="1.10.10.10">
    <property type="entry name" value="Winged helix-like DNA-binding domain superfamily/Winged helix DNA-binding domain"/>
    <property type="match status" value="1"/>
</dbReference>
<dbReference type="RefSeq" id="WP_249319245.1">
    <property type="nucleotide sequence ID" value="NZ_JACRSN010000008.1"/>
</dbReference>